<dbReference type="OrthoDB" id="5638018at2"/>
<protein>
    <submittedName>
        <fullName evidence="2">Uncharacterized protein (DUF952 family)</fullName>
    </submittedName>
</protein>
<dbReference type="SUPFAM" id="SSF56399">
    <property type="entry name" value="ADP-ribosylation"/>
    <property type="match status" value="1"/>
</dbReference>
<evidence type="ECO:0000313" key="3">
    <source>
        <dbReference type="Proteomes" id="UP000225548"/>
    </source>
</evidence>
<comment type="caution">
    <text evidence="2">The sequence shown here is derived from an EMBL/GenBank/DDBJ whole genome shotgun (WGS) entry which is preliminary data.</text>
</comment>
<organism evidence="2 3">
    <name type="scientific">Sanguibacter antarcticus</name>
    <dbReference type="NCBI Taxonomy" id="372484"/>
    <lineage>
        <taxon>Bacteria</taxon>
        <taxon>Bacillati</taxon>
        <taxon>Actinomycetota</taxon>
        <taxon>Actinomycetes</taxon>
        <taxon>Micrococcales</taxon>
        <taxon>Sanguibacteraceae</taxon>
        <taxon>Sanguibacter</taxon>
    </lineage>
</organism>
<dbReference type="Gene3D" id="3.20.170.20">
    <property type="entry name" value="Protein of unknown function DUF952"/>
    <property type="match status" value="1"/>
</dbReference>
<name>A0A2A9E2K7_9MICO</name>
<evidence type="ECO:0000256" key="1">
    <source>
        <dbReference type="SAM" id="MobiDB-lite"/>
    </source>
</evidence>
<reference evidence="2 3" key="1">
    <citation type="submission" date="2017-10" db="EMBL/GenBank/DDBJ databases">
        <title>Sequencing the genomes of 1000 actinobacteria strains.</title>
        <authorList>
            <person name="Klenk H.-P."/>
        </authorList>
    </citation>
    <scope>NUCLEOTIDE SEQUENCE [LARGE SCALE GENOMIC DNA]</scope>
    <source>
        <strain evidence="2 3">DSM 18966</strain>
    </source>
</reference>
<dbReference type="Proteomes" id="UP000225548">
    <property type="component" value="Unassembled WGS sequence"/>
</dbReference>
<proteinExistence type="predicted"/>
<feature type="region of interest" description="Disordered" evidence="1">
    <location>
        <begin position="1"/>
        <end position="20"/>
    </location>
</feature>
<sequence>MALPTDPTPLADPSGDPSRTPAVWHLAHRSDWQAAVTSGSYRTSTRGASLDEVGFIHGSRPHQLAPVAELVYADDDQDLCVLVMDEQTIRSSGVDVREEDGGDGELYPHIYGPIDPAWVRDVRAAWFDSAGRFTVGEPEIELARQPLEPDAGCLA</sequence>
<dbReference type="AlphaFoldDB" id="A0A2A9E2K7"/>
<accession>A0A2A9E2K7</accession>
<keyword evidence="3" id="KW-1185">Reference proteome</keyword>
<evidence type="ECO:0000313" key="2">
    <source>
        <dbReference type="EMBL" id="PFG32420.1"/>
    </source>
</evidence>
<dbReference type="InterPro" id="IPR009297">
    <property type="entry name" value="DUF952"/>
</dbReference>
<dbReference type="Pfam" id="PF06108">
    <property type="entry name" value="DUF952"/>
    <property type="match status" value="1"/>
</dbReference>
<dbReference type="EMBL" id="PDJG01000001">
    <property type="protein sequence ID" value="PFG32420.1"/>
    <property type="molecule type" value="Genomic_DNA"/>
</dbReference>
<gene>
    <name evidence="2" type="ORF">ATL42_0256</name>
</gene>
<dbReference type="RefSeq" id="WP_098453796.1">
    <property type="nucleotide sequence ID" value="NZ_PDJG01000001.1"/>
</dbReference>